<organism evidence="2 3">
    <name type="scientific">Roseimicrobium gellanilyticum</name>
    <dbReference type="NCBI Taxonomy" id="748857"/>
    <lineage>
        <taxon>Bacteria</taxon>
        <taxon>Pseudomonadati</taxon>
        <taxon>Verrucomicrobiota</taxon>
        <taxon>Verrucomicrobiia</taxon>
        <taxon>Verrucomicrobiales</taxon>
        <taxon>Verrucomicrobiaceae</taxon>
        <taxon>Roseimicrobium</taxon>
    </lineage>
</organism>
<keyword evidence="1" id="KW-1133">Transmembrane helix</keyword>
<evidence type="ECO:0000256" key="1">
    <source>
        <dbReference type="SAM" id="Phobius"/>
    </source>
</evidence>
<dbReference type="RefSeq" id="WP_113958882.1">
    <property type="nucleotide sequence ID" value="NZ_QNRR01000004.1"/>
</dbReference>
<comment type="caution">
    <text evidence="2">The sequence shown here is derived from an EMBL/GenBank/DDBJ whole genome shotgun (WGS) entry which is preliminary data.</text>
</comment>
<feature type="transmembrane region" description="Helical" evidence="1">
    <location>
        <begin position="29"/>
        <end position="50"/>
    </location>
</feature>
<accession>A0A366HMT6</accession>
<gene>
    <name evidence="2" type="ORF">DES53_104303</name>
</gene>
<keyword evidence="1" id="KW-0472">Membrane</keyword>
<dbReference type="OrthoDB" id="195125at2"/>
<dbReference type="Proteomes" id="UP000253426">
    <property type="component" value="Unassembled WGS sequence"/>
</dbReference>
<keyword evidence="3" id="KW-1185">Reference proteome</keyword>
<reference evidence="2 3" key="1">
    <citation type="submission" date="2018-06" db="EMBL/GenBank/DDBJ databases">
        <title>Genomic Encyclopedia of Type Strains, Phase IV (KMG-IV): sequencing the most valuable type-strain genomes for metagenomic binning, comparative biology and taxonomic classification.</title>
        <authorList>
            <person name="Goeker M."/>
        </authorList>
    </citation>
    <scope>NUCLEOTIDE SEQUENCE [LARGE SCALE GENOMIC DNA]</scope>
    <source>
        <strain evidence="2 3">DSM 25532</strain>
    </source>
</reference>
<sequence length="174" mass="19300">MNSTPNTPISSTQSRRAVMSRAAFTLVETVLALAIVAGAVLSVVAMLPIGMEDLRQSYMKQAEARIIQTFIADYEMKSWGKAGGTEMTLKDKTLYFDARGTVLPKAGVFEHAITAKATMQKDWPKLPGDPTPSRHVRRLDVKITQAINNPEAFEDPKLYIQRSAWVANFDQTKL</sequence>
<dbReference type="EMBL" id="QNRR01000004">
    <property type="protein sequence ID" value="RBP44482.1"/>
    <property type="molecule type" value="Genomic_DNA"/>
</dbReference>
<evidence type="ECO:0000313" key="3">
    <source>
        <dbReference type="Proteomes" id="UP000253426"/>
    </source>
</evidence>
<keyword evidence="1" id="KW-0812">Transmembrane</keyword>
<name>A0A366HMT6_9BACT</name>
<protein>
    <submittedName>
        <fullName evidence="2">Uncharacterized protein (TIGR02598 family)</fullName>
    </submittedName>
</protein>
<evidence type="ECO:0000313" key="2">
    <source>
        <dbReference type="EMBL" id="RBP44482.1"/>
    </source>
</evidence>
<dbReference type="AlphaFoldDB" id="A0A366HMT6"/>
<proteinExistence type="predicted"/>
<dbReference type="InterPro" id="IPR019838">
    <property type="entry name" value="Verru/Chthon_B"/>
</dbReference>
<dbReference type="NCBIfam" id="TIGR02598">
    <property type="entry name" value="Verru_Chthon cassette protein B"/>
    <property type="match status" value="1"/>
</dbReference>